<dbReference type="GO" id="GO:0034475">
    <property type="term" value="P:U4 snRNA 3'-end processing"/>
    <property type="evidence" value="ECO:0007669"/>
    <property type="project" value="TreeGrafter"/>
</dbReference>
<keyword evidence="8" id="KW-1185">Reference proteome</keyword>
<dbReference type="Proteomes" id="UP000243498">
    <property type="component" value="Unassembled WGS sequence"/>
</dbReference>
<dbReference type="GO" id="GO:0003723">
    <property type="term" value="F:RNA binding"/>
    <property type="evidence" value="ECO:0007669"/>
    <property type="project" value="UniProtKB-KW"/>
</dbReference>
<dbReference type="SUPFAM" id="SSF54768">
    <property type="entry name" value="dsRNA-binding domain-like"/>
    <property type="match status" value="1"/>
</dbReference>
<dbReference type="Gene3D" id="1.10.1520.10">
    <property type="entry name" value="Ribonuclease III domain"/>
    <property type="match status" value="1"/>
</dbReference>
<keyword evidence="4" id="KW-0694">RNA-binding</keyword>
<dbReference type="CDD" id="cd00593">
    <property type="entry name" value="RIBOc"/>
    <property type="match status" value="1"/>
</dbReference>
<dbReference type="AlphaFoldDB" id="A0A166XDE5"/>
<dbReference type="InterPro" id="IPR014720">
    <property type="entry name" value="dsRBD_dom"/>
</dbReference>
<feature type="region of interest" description="Disordered" evidence="5">
    <location>
        <begin position="1"/>
        <end position="31"/>
    </location>
</feature>
<evidence type="ECO:0000259" key="6">
    <source>
        <dbReference type="PROSITE" id="PS50142"/>
    </source>
</evidence>
<protein>
    <submittedName>
        <fullName evidence="7">Abhydrolase domain-containing protein</fullName>
    </submittedName>
</protein>
<dbReference type="GO" id="GO:0005654">
    <property type="term" value="C:nucleoplasm"/>
    <property type="evidence" value="ECO:0007669"/>
    <property type="project" value="TreeGrafter"/>
</dbReference>
<feature type="domain" description="RNase III" evidence="6">
    <location>
        <begin position="65"/>
        <end position="182"/>
    </location>
</feature>
<evidence type="ECO:0000256" key="1">
    <source>
        <dbReference type="ARBA" id="ARBA00022722"/>
    </source>
</evidence>
<proteinExistence type="predicted"/>
<dbReference type="Pfam" id="PF00035">
    <property type="entry name" value="dsrm"/>
    <property type="match status" value="1"/>
</dbReference>
<dbReference type="PANTHER" id="PTHR11207">
    <property type="entry name" value="RIBONUCLEASE III"/>
    <property type="match status" value="1"/>
</dbReference>
<dbReference type="SMART" id="SM00535">
    <property type="entry name" value="RIBOc"/>
    <property type="match status" value="1"/>
</dbReference>
<evidence type="ECO:0000256" key="5">
    <source>
        <dbReference type="SAM" id="MobiDB-lite"/>
    </source>
</evidence>
<accession>A0A166XDE5</accession>
<evidence type="ECO:0000256" key="3">
    <source>
        <dbReference type="ARBA" id="ARBA00022801"/>
    </source>
</evidence>
<dbReference type="OMA" id="QADMFEA"/>
<dbReference type="PANTHER" id="PTHR11207:SF0">
    <property type="entry name" value="RIBONUCLEASE 3"/>
    <property type="match status" value="1"/>
</dbReference>
<dbReference type="SUPFAM" id="SSF69065">
    <property type="entry name" value="RNase III domain-like"/>
    <property type="match status" value="1"/>
</dbReference>
<reference evidence="7 8" key="1">
    <citation type="journal article" date="2016" name="Genome Biol. Evol.">
        <title>Divergent and convergent evolution of fungal pathogenicity.</title>
        <authorList>
            <person name="Shang Y."/>
            <person name="Xiao G."/>
            <person name="Zheng P."/>
            <person name="Cen K."/>
            <person name="Zhan S."/>
            <person name="Wang C."/>
        </authorList>
    </citation>
    <scope>NUCLEOTIDE SEQUENCE [LARGE SCALE GENOMIC DNA]</scope>
    <source>
        <strain evidence="7 8">RCEF 4871</strain>
    </source>
</reference>
<dbReference type="GO" id="GO:0006369">
    <property type="term" value="P:termination of RNA polymerase II transcription"/>
    <property type="evidence" value="ECO:0007669"/>
    <property type="project" value="TreeGrafter"/>
</dbReference>
<name>A0A166XDE5_METRR</name>
<dbReference type="Gene3D" id="3.30.160.20">
    <property type="match status" value="1"/>
</dbReference>
<keyword evidence="2" id="KW-0255">Endonuclease</keyword>
<sequence>MSKRSAPASPGQENKRQRHGPSSDENVVSTSTTPCLIPTMSALTPWLSSEIPSTLPPIPKILRPELEDTVFRHPGLSGLGPSYERLEWLGDAYLELMASSLIYQTFISTPSGRCSQLREMLIRNTTLAQYFRDYGLDAKAQLPGDFNRNISHGRGKSKDKDIIKIQADMFEAYVAAAIISDPENGMNNTASWLRLLWARTIRQYIMDNEKIPKPSCQSGSVNGPDGIASNSNISAKEKLRAEIGVKGILIRYEDMPRIGKDRDLGLPLYTVGVYLDGWGENNKLLATGTSLNKKEAAQKAAQKALDNKKLLKTYVAKKVAFKEATKAAEEANKMP</sequence>
<evidence type="ECO:0000256" key="2">
    <source>
        <dbReference type="ARBA" id="ARBA00022759"/>
    </source>
</evidence>
<evidence type="ECO:0000313" key="8">
    <source>
        <dbReference type="Proteomes" id="UP000243498"/>
    </source>
</evidence>
<dbReference type="GO" id="GO:0006364">
    <property type="term" value="P:rRNA processing"/>
    <property type="evidence" value="ECO:0007669"/>
    <property type="project" value="TreeGrafter"/>
</dbReference>
<evidence type="ECO:0000256" key="4">
    <source>
        <dbReference type="ARBA" id="ARBA00022884"/>
    </source>
</evidence>
<dbReference type="PROSITE" id="PS50142">
    <property type="entry name" value="RNASE_3_2"/>
    <property type="match status" value="1"/>
</dbReference>
<keyword evidence="1" id="KW-0540">Nuclease</keyword>
<gene>
    <name evidence="7" type="ORF">NOR_07880</name>
</gene>
<dbReference type="InterPro" id="IPR036389">
    <property type="entry name" value="RNase_III_sf"/>
</dbReference>
<evidence type="ECO:0000313" key="7">
    <source>
        <dbReference type="EMBL" id="OAA35689.1"/>
    </source>
</evidence>
<organism evidence="7 8">
    <name type="scientific">Metarhizium rileyi (strain RCEF 4871)</name>
    <name type="common">Nomuraea rileyi</name>
    <dbReference type="NCBI Taxonomy" id="1649241"/>
    <lineage>
        <taxon>Eukaryota</taxon>
        <taxon>Fungi</taxon>
        <taxon>Dikarya</taxon>
        <taxon>Ascomycota</taxon>
        <taxon>Pezizomycotina</taxon>
        <taxon>Sordariomycetes</taxon>
        <taxon>Hypocreomycetidae</taxon>
        <taxon>Hypocreales</taxon>
        <taxon>Clavicipitaceae</taxon>
        <taxon>Metarhizium</taxon>
    </lineage>
</organism>
<dbReference type="InterPro" id="IPR000999">
    <property type="entry name" value="RNase_III_dom"/>
</dbReference>
<dbReference type="PROSITE" id="PS00517">
    <property type="entry name" value="RNASE_3_1"/>
    <property type="match status" value="1"/>
</dbReference>
<comment type="caution">
    <text evidence="7">The sequence shown here is derived from an EMBL/GenBank/DDBJ whole genome shotgun (WGS) entry which is preliminary data.</text>
</comment>
<dbReference type="EMBL" id="AZHC01000040">
    <property type="protein sequence ID" value="OAA35689.1"/>
    <property type="molecule type" value="Genomic_DNA"/>
</dbReference>
<dbReference type="STRING" id="1081105.A0A166XDE5"/>
<keyword evidence="3" id="KW-0378">Hydrolase</keyword>
<dbReference type="GO" id="GO:0004525">
    <property type="term" value="F:ribonuclease III activity"/>
    <property type="evidence" value="ECO:0007669"/>
    <property type="project" value="InterPro"/>
</dbReference>
<dbReference type="OrthoDB" id="2392202at2759"/>
<dbReference type="Pfam" id="PF00636">
    <property type="entry name" value="Ribonuclease_3"/>
    <property type="match status" value="1"/>
</dbReference>